<dbReference type="Pfam" id="PF03466">
    <property type="entry name" value="LysR_substrate"/>
    <property type="match status" value="1"/>
</dbReference>
<dbReference type="InterPro" id="IPR000847">
    <property type="entry name" value="LysR_HTH_N"/>
</dbReference>
<organism evidence="6 7">
    <name type="scientific">Inquilinus limosus MP06</name>
    <dbReference type="NCBI Taxonomy" id="1398085"/>
    <lineage>
        <taxon>Bacteria</taxon>
        <taxon>Pseudomonadati</taxon>
        <taxon>Pseudomonadota</taxon>
        <taxon>Alphaproteobacteria</taxon>
        <taxon>Rhodospirillales</taxon>
        <taxon>Rhodospirillaceae</taxon>
        <taxon>Inquilinus</taxon>
    </lineage>
</organism>
<dbReference type="GO" id="GO:0006351">
    <property type="term" value="P:DNA-templated transcription"/>
    <property type="evidence" value="ECO:0007669"/>
    <property type="project" value="TreeGrafter"/>
</dbReference>
<reference evidence="6 7" key="1">
    <citation type="submission" date="2014-01" db="EMBL/GenBank/DDBJ databases">
        <title>Genome sequence determination for a cystic fibrosis isolate, Inquilinus limosus.</title>
        <authorList>
            <person name="Pino M."/>
            <person name="Di Conza J."/>
            <person name="Gutkind G."/>
        </authorList>
    </citation>
    <scope>NUCLEOTIDE SEQUENCE [LARGE SCALE GENOMIC DNA]</scope>
    <source>
        <strain evidence="6 7">MP06</strain>
    </source>
</reference>
<comment type="caution">
    <text evidence="6">The sequence shown here is derived from an EMBL/GenBank/DDBJ whole genome shotgun (WGS) entry which is preliminary data.</text>
</comment>
<comment type="similarity">
    <text evidence="1">Belongs to the LysR transcriptional regulatory family.</text>
</comment>
<dbReference type="InterPro" id="IPR036390">
    <property type="entry name" value="WH_DNA-bd_sf"/>
</dbReference>
<dbReference type="GO" id="GO:0003700">
    <property type="term" value="F:DNA-binding transcription factor activity"/>
    <property type="evidence" value="ECO:0007669"/>
    <property type="project" value="InterPro"/>
</dbReference>
<name>A0A0A0CY18_9PROT</name>
<dbReference type="AlphaFoldDB" id="A0A0A0CY18"/>
<dbReference type="InterPro" id="IPR005119">
    <property type="entry name" value="LysR_subst-bd"/>
</dbReference>
<dbReference type="PROSITE" id="PS50931">
    <property type="entry name" value="HTH_LYSR"/>
    <property type="match status" value="1"/>
</dbReference>
<dbReference type="Proteomes" id="UP000029995">
    <property type="component" value="Unassembled WGS sequence"/>
</dbReference>
<gene>
    <name evidence="6" type="ORF">P409_32740</name>
</gene>
<feature type="domain" description="HTH lysR-type" evidence="5">
    <location>
        <begin position="1"/>
        <end position="59"/>
    </location>
</feature>
<keyword evidence="4" id="KW-0804">Transcription</keyword>
<evidence type="ECO:0000313" key="6">
    <source>
        <dbReference type="EMBL" id="KGM30483.1"/>
    </source>
</evidence>
<dbReference type="Gene3D" id="1.10.10.10">
    <property type="entry name" value="Winged helix-like DNA-binding domain superfamily/Winged helix DNA-binding domain"/>
    <property type="match status" value="1"/>
</dbReference>
<dbReference type="Pfam" id="PF00126">
    <property type="entry name" value="HTH_1"/>
    <property type="match status" value="1"/>
</dbReference>
<evidence type="ECO:0000313" key="7">
    <source>
        <dbReference type="Proteomes" id="UP000029995"/>
    </source>
</evidence>
<dbReference type="FunFam" id="1.10.10.10:FF:000001">
    <property type="entry name" value="LysR family transcriptional regulator"/>
    <property type="match status" value="1"/>
</dbReference>
<dbReference type="Gene3D" id="3.40.190.290">
    <property type="match status" value="1"/>
</dbReference>
<dbReference type="InterPro" id="IPR036388">
    <property type="entry name" value="WH-like_DNA-bd_sf"/>
</dbReference>
<dbReference type="GO" id="GO:0043565">
    <property type="term" value="F:sequence-specific DNA binding"/>
    <property type="evidence" value="ECO:0007669"/>
    <property type="project" value="TreeGrafter"/>
</dbReference>
<proteinExistence type="inferred from homology"/>
<evidence type="ECO:0000256" key="3">
    <source>
        <dbReference type="ARBA" id="ARBA00023125"/>
    </source>
</evidence>
<evidence type="ECO:0000256" key="1">
    <source>
        <dbReference type="ARBA" id="ARBA00009437"/>
    </source>
</evidence>
<sequence>MDNLNGLAAFVRAAEARSFVAAGRELGLTASAVGKAVAKLEERLGARLFQRSTRRISLTAEGALFYERCQRILGDIADAEAELQRALDAPRGRLRVSMPLATHRLLVPVLPEFMQAYPEIELDLDFNDRIVDVIEAGLDVVMRSGVLSDSRLMSRRVGQFRFHVVASPGYLARHGVPARPADLERHACLRYKFPTSGAMMEWTLQAEPGARPWRVPATLVSNSTDALIAAAERGLGLLYTADFIVGRALQAGTLRTVLDAYQAPPGLFWALWPSSRQLSPKVRVFVDFLCTRLIPAP</sequence>
<dbReference type="InterPro" id="IPR058163">
    <property type="entry name" value="LysR-type_TF_proteobact-type"/>
</dbReference>
<dbReference type="PANTHER" id="PTHR30537:SF72">
    <property type="entry name" value="LYSR FAMILY TRANSCRIPTIONAL REGULATOR"/>
    <property type="match status" value="1"/>
</dbReference>
<dbReference type="RefSeq" id="WP_034848556.1">
    <property type="nucleotide sequence ID" value="NZ_JANX01000817.1"/>
</dbReference>
<accession>A0A0A0CY18</accession>
<evidence type="ECO:0000256" key="2">
    <source>
        <dbReference type="ARBA" id="ARBA00023015"/>
    </source>
</evidence>
<keyword evidence="3" id="KW-0238">DNA-binding</keyword>
<keyword evidence="2" id="KW-0805">Transcription regulation</keyword>
<protein>
    <submittedName>
        <fullName evidence="6">LysR family transcriptional regulator</fullName>
    </submittedName>
</protein>
<dbReference type="SUPFAM" id="SSF53850">
    <property type="entry name" value="Periplasmic binding protein-like II"/>
    <property type="match status" value="1"/>
</dbReference>
<dbReference type="EMBL" id="JANX01000817">
    <property type="protein sequence ID" value="KGM30483.1"/>
    <property type="molecule type" value="Genomic_DNA"/>
</dbReference>
<dbReference type="OrthoDB" id="9812435at2"/>
<dbReference type="SUPFAM" id="SSF46785">
    <property type="entry name" value="Winged helix' DNA-binding domain"/>
    <property type="match status" value="1"/>
</dbReference>
<dbReference type="CDD" id="cd08476">
    <property type="entry name" value="PBP2_CrgA_like_7"/>
    <property type="match status" value="1"/>
</dbReference>
<evidence type="ECO:0000256" key="4">
    <source>
        <dbReference type="ARBA" id="ARBA00023163"/>
    </source>
</evidence>
<evidence type="ECO:0000259" key="5">
    <source>
        <dbReference type="PROSITE" id="PS50931"/>
    </source>
</evidence>
<dbReference type="PANTHER" id="PTHR30537">
    <property type="entry name" value="HTH-TYPE TRANSCRIPTIONAL REGULATOR"/>
    <property type="match status" value="1"/>
</dbReference>